<proteinExistence type="predicted"/>
<evidence type="ECO:0000313" key="4">
    <source>
        <dbReference type="EMBL" id="ESO89839.1"/>
    </source>
</evidence>
<feature type="transmembrane region" description="Helical" evidence="1">
    <location>
        <begin position="406"/>
        <end position="429"/>
    </location>
</feature>
<dbReference type="InterPro" id="IPR057371">
    <property type="entry name" value="VERL_C"/>
</dbReference>
<dbReference type="HOGENOM" id="CLU_614346_0_0_1"/>
<dbReference type="EMBL" id="KB202518">
    <property type="protein sequence ID" value="ESO89839.1"/>
    <property type="molecule type" value="Genomic_DNA"/>
</dbReference>
<evidence type="ECO:0000259" key="3">
    <source>
        <dbReference type="Pfam" id="PF25272"/>
    </source>
</evidence>
<reference evidence="4 5" key="1">
    <citation type="journal article" date="2013" name="Nature">
        <title>Insights into bilaterian evolution from three spiralian genomes.</title>
        <authorList>
            <person name="Simakov O."/>
            <person name="Marletaz F."/>
            <person name="Cho S.J."/>
            <person name="Edsinger-Gonzales E."/>
            <person name="Havlak P."/>
            <person name="Hellsten U."/>
            <person name="Kuo D.H."/>
            <person name="Larsson T."/>
            <person name="Lv J."/>
            <person name="Arendt D."/>
            <person name="Savage R."/>
            <person name="Osoegawa K."/>
            <person name="de Jong P."/>
            <person name="Grimwood J."/>
            <person name="Chapman J.A."/>
            <person name="Shapiro H."/>
            <person name="Aerts A."/>
            <person name="Otillar R.P."/>
            <person name="Terry A.Y."/>
            <person name="Boore J.L."/>
            <person name="Grigoriev I.V."/>
            <person name="Lindberg D.R."/>
            <person name="Seaver E.C."/>
            <person name="Weisblat D.A."/>
            <person name="Putnam N.H."/>
            <person name="Rokhsar D.S."/>
        </authorList>
    </citation>
    <scope>NUCLEOTIDE SEQUENCE [LARGE SCALE GENOMIC DNA]</scope>
</reference>
<dbReference type="GeneID" id="20249412"/>
<dbReference type="Proteomes" id="UP000030746">
    <property type="component" value="Unassembled WGS sequence"/>
</dbReference>
<dbReference type="KEGG" id="lgi:LOTGIDRAFT_233992"/>
<dbReference type="AlphaFoldDB" id="V4BLY0"/>
<evidence type="ECO:0000313" key="5">
    <source>
        <dbReference type="Proteomes" id="UP000030746"/>
    </source>
</evidence>
<dbReference type="OMA" id="CNENSCA"/>
<accession>V4BLY0</accession>
<dbReference type="CTD" id="20249412"/>
<evidence type="ECO:0000256" key="2">
    <source>
        <dbReference type="SAM" id="SignalP"/>
    </source>
</evidence>
<dbReference type="RefSeq" id="XP_009059315.1">
    <property type="nucleotide sequence ID" value="XM_009061067.1"/>
</dbReference>
<keyword evidence="1" id="KW-1133">Transmembrane helix</keyword>
<protein>
    <recommendedName>
        <fullName evidence="3">Vitelline envelope sperm lysin receptor C-terminal domain-containing protein</fullName>
    </recommendedName>
</protein>
<feature type="signal peptide" evidence="2">
    <location>
        <begin position="1"/>
        <end position="19"/>
    </location>
</feature>
<dbReference type="Pfam" id="PF25272">
    <property type="entry name" value="VERL_C"/>
    <property type="match status" value="1"/>
</dbReference>
<feature type="domain" description="Vitelline envelope sperm lysin receptor C-terminal" evidence="3">
    <location>
        <begin position="71"/>
        <end position="273"/>
    </location>
</feature>
<evidence type="ECO:0000256" key="1">
    <source>
        <dbReference type="SAM" id="Phobius"/>
    </source>
</evidence>
<sequence length="446" mass="49801">MVAILFWTCFYCLVIAVNSADSTSQVTVDCGDGIDQPSKILFIGDVRTVYAFGSGEMQCDFAEKESLGEFDVTVHYGDSGNCKFKQRAPERSIYTVTIETRKQHPMIEVLEDETYLVICNFMAWSQVEQSFGVISRFRPPIMSFNNVAERAKSTFSVYMVNILGGPLTGPLLEKRVVKLRADMTPPKVAGERAEVGFAPIQCVAQAEHGGQQLVILSDGCGTGFPWKISEGFEMNGLVGISPKFRLFKLHRKMGIKISCHFVVCEVPCDTNSCPAARLNRYKRDVELDKRVYLHGQMSTISIGMNETLPDETNGTIRRLHRVNISSIPRIIVNPSGQDTVSGKYDGKETTRIIVADDIKSNVNVVNEPAGKDQYGPEMLQKNTNERKAMLDEVYDRIDRSENRTSLFIGLSIFSSLILLTTIVLTTFILSKIHQTHQQILAIKRSS</sequence>
<gene>
    <name evidence="4" type="ORF">LOTGIDRAFT_233992</name>
</gene>
<keyword evidence="1" id="KW-0472">Membrane</keyword>
<keyword evidence="1" id="KW-0812">Transmembrane</keyword>
<keyword evidence="2" id="KW-0732">Signal</keyword>
<feature type="chain" id="PRO_5004717929" description="Vitelline envelope sperm lysin receptor C-terminal domain-containing protein" evidence="2">
    <location>
        <begin position="20"/>
        <end position="446"/>
    </location>
</feature>
<organism evidence="4 5">
    <name type="scientific">Lottia gigantea</name>
    <name type="common">Giant owl limpet</name>
    <dbReference type="NCBI Taxonomy" id="225164"/>
    <lineage>
        <taxon>Eukaryota</taxon>
        <taxon>Metazoa</taxon>
        <taxon>Spiralia</taxon>
        <taxon>Lophotrochozoa</taxon>
        <taxon>Mollusca</taxon>
        <taxon>Gastropoda</taxon>
        <taxon>Patellogastropoda</taxon>
        <taxon>Lottioidea</taxon>
        <taxon>Lottiidae</taxon>
        <taxon>Lottia</taxon>
    </lineage>
</organism>
<keyword evidence="5" id="KW-1185">Reference proteome</keyword>
<name>V4BLY0_LOTGI</name>
<dbReference type="OrthoDB" id="6098271at2759"/>